<dbReference type="InterPro" id="IPR051229">
    <property type="entry name" value="ALYREF_mRNA_export"/>
</dbReference>
<feature type="compositionally biased region" description="Basic residues" evidence="3">
    <location>
        <begin position="15"/>
        <end position="27"/>
    </location>
</feature>
<organism evidence="5 6">
    <name type="scientific">Carpinus fangiana</name>
    <dbReference type="NCBI Taxonomy" id="176857"/>
    <lineage>
        <taxon>Eukaryota</taxon>
        <taxon>Viridiplantae</taxon>
        <taxon>Streptophyta</taxon>
        <taxon>Embryophyta</taxon>
        <taxon>Tracheophyta</taxon>
        <taxon>Spermatophyta</taxon>
        <taxon>Magnoliopsida</taxon>
        <taxon>eudicotyledons</taxon>
        <taxon>Gunneridae</taxon>
        <taxon>Pentapetalae</taxon>
        <taxon>rosids</taxon>
        <taxon>fabids</taxon>
        <taxon>Fagales</taxon>
        <taxon>Betulaceae</taxon>
        <taxon>Carpinus</taxon>
    </lineage>
</organism>
<evidence type="ECO:0000256" key="1">
    <source>
        <dbReference type="ARBA" id="ARBA00022884"/>
    </source>
</evidence>
<dbReference type="SUPFAM" id="SSF54928">
    <property type="entry name" value="RNA-binding domain, RBD"/>
    <property type="match status" value="1"/>
</dbReference>
<dbReference type="PANTHER" id="PTHR19965:SF35">
    <property type="entry name" value="RNA ANNEALING PROTEIN YRA1"/>
    <property type="match status" value="1"/>
</dbReference>
<dbReference type="InterPro" id="IPR012677">
    <property type="entry name" value="Nucleotide-bd_a/b_plait_sf"/>
</dbReference>
<dbReference type="OrthoDB" id="346839at2759"/>
<evidence type="ECO:0000313" key="6">
    <source>
        <dbReference type="Proteomes" id="UP000327013"/>
    </source>
</evidence>
<dbReference type="SMART" id="SM00360">
    <property type="entry name" value="RRM"/>
    <property type="match status" value="1"/>
</dbReference>
<protein>
    <recommendedName>
        <fullName evidence="4">RRM domain-containing protein</fullName>
    </recommendedName>
</protein>
<evidence type="ECO:0000259" key="4">
    <source>
        <dbReference type="PROSITE" id="PS50102"/>
    </source>
</evidence>
<dbReference type="PROSITE" id="PS50102">
    <property type="entry name" value="RRM"/>
    <property type="match status" value="1"/>
</dbReference>
<dbReference type="Proteomes" id="UP000327013">
    <property type="component" value="Unassembled WGS sequence"/>
</dbReference>
<dbReference type="GO" id="GO:0003729">
    <property type="term" value="F:mRNA binding"/>
    <property type="evidence" value="ECO:0007669"/>
    <property type="project" value="TreeGrafter"/>
</dbReference>
<evidence type="ECO:0000313" key="5">
    <source>
        <dbReference type="EMBL" id="KAB8342815.1"/>
    </source>
</evidence>
<feature type="compositionally biased region" description="Polar residues" evidence="3">
    <location>
        <begin position="36"/>
        <end position="45"/>
    </location>
</feature>
<evidence type="ECO:0000256" key="3">
    <source>
        <dbReference type="SAM" id="MobiDB-lite"/>
    </source>
</evidence>
<sequence>MSGKLDQSLEDITKTRRSANRTSRRGGRNATVAKTGPTSGVTKNSRATKKNTAAVAATVPLAATGEGKIIVSGLPTDVTEVQIKDYFAKTIGGVKKVFLTYGPNGQSRGIATITFVDAQKASKTAKELNGVKVDNRPMKTAEELDIEMTDYFGGKGAAPDANAAAAAPVANGDAGMADEIM</sequence>
<comment type="caution">
    <text evidence="5">The sequence shown here is derived from an EMBL/GenBank/DDBJ whole genome shotgun (WGS) entry which is preliminary data.</text>
</comment>
<keyword evidence="1 2" id="KW-0694">RNA-binding</keyword>
<dbReference type="Pfam" id="PF00076">
    <property type="entry name" value="RRM_1"/>
    <property type="match status" value="1"/>
</dbReference>
<dbReference type="InterPro" id="IPR035979">
    <property type="entry name" value="RBD_domain_sf"/>
</dbReference>
<name>A0A5N6KSQ7_9ROSI</name>
<dbReference type="AlphaFoldDB" id="A0A5N6KSQ7"/>
<dbReference type="PANTHER" id="PTHR19965">
    <property type="entry name" value="RNA AND EXPORT FACTOR BINDING PROTEIN"/>
    <property type="match status" value="1"/>
</dbReference>
<accession>A0A5N6KSQ7</accession>
<feature type="domain" description="RRM" evidence="4">
    <location>
        <begin position="67"/>
        <end position="145"/>
    </location>
</feature>
<feature type="region of interest" description="Disordered" evidence="3">
    <location>
        <begin position="1"/>
        <end position="47"/>
    </location>
</feature>
<keyword evidence="6" id="KW-1185">Reference proteome</keyword>
<dbReference type="InterPro" id="IPR000504">
    <property type="entry name" value="RRM_dom"/>
</dbReference>
<dbReference type="GO" id="GO:0005634">
    <property type="term" value="C:nucleus"/>
    <property type="evidence" value="ECO:0007669"/>
    <property type="project" value="TreeGrafter"/>
</dbReference>
<proteinExistence type="predicted"/>
<dbReference type="Gene3D" id="3.30.70.330">
    <property type="match status" value="1"/>
</dbReference>
<evidence type="ECO:0000256" key="2">
    <source>
        <dbReference type="PROSITE-ProRule" id="PRU00176"/>
    </source>
</evidence>
<reference evidence="5 6" key="1">
    <citation type="submission" date="2019-06" db="EMBL/GenBank/DDBJ databases">
        <title>A chromosomal-level reference genome of Carpinus fangiana (Coryloideae, Betulaceae).</title>
        <authorList>
            <person name="Yang X."/>
            <person name="Wang Z."/>
            <person name="Zhang L."/>
            <person name="Hao G."/>
            <person name="Liu J."/>
            <person name="Yang Y."/>
        </authorList>
    </citation>
    <scope>NUCLEOTIDE SEQUENCE [LARGE SCALE GENOMIC DNA]</scope>
    <source>
        <strain evidence="5">Cfa_2016G</strain>
        <tissue evidence="5">Leaf</tissue>
    </source>
</reference>
<gene>
    <name evidence="5" type="ORF">FH972_022413</name>
</gene>
<dbReference type="EMBL" id="VIBQ01000012">
    <property type="protein sequence ID" value="KAB8342815.1"/>
    <property type="molecule type" value="Genomic_DNA"/>
</dbReference>